<reference evidence="1" key="1">
    <citation type="submission" date="2015-07" db="EMBL/GenBank/DDBJ databases">
        <title>MeaNS - Measles Nucleotide Surveillance Program.</title>
        <authorList>
            <person name="Tran T."/>
            <person name="Druce J."/>
        </authorList>
    </citation>
    <scope>NUCLEOTIDE SEQUENCE</scope>
    <source>
        <strain evidence="1">UCB-OBI-ISO-001</strain>
        <tissue evidence="1">Gonad</tissue>
    </source>
</reference>
<dbReference type="AlphaFoldDB" id="A0A0L8HWQ2"/>
<protein>
    <submittedName>
        <fullName evidence="1">Uncharacterized protein</fullName>
    </submittedName>
</protein>
<gene>
    <name evidence="1" type="ORF">OCBIM_22004826mg</name>
</gene>
<organism evidence="1">
    <name type="scientific">Octopus bimaculoides</name>
    <name type="common">California two-spotted octopus</name>
    <dbReference type="NCBI Taxonomy" id="37653"/>
    <lineage>
        <taxon>Eukaryota</taxon>
        <taxon>Metazoa</taxon>
        <taxon>Spiralia</taxon>
        <taxon>Lophotrochozoa</taxon>
        <taxon>Mollusca</taxon>
        <taxon>Cephalopoda</taxon>
        <taxon>Coleoidea</taxon>
        <taxon>Octopodiformes</taxon>
        <taxon>Octopoda</taxon>
        <taxon>Incirrata</taxon>
        <taxon>Octopodidae</taxon>
        <taxon>Octopus</taxon>
    </lineage>
</organism>
<sequence length="54" mass="6374">MLHRLHCSALTCFSKKQNKRNSAQKTNKKRDIVLHRFLATAFHCRKTNLTPNYC</sequence>
<accession>A0A0L8HWQ2</accession>
<dbReference type="EMBL" id="KQ417209">
    <property type="protein sequence ID" value="KOF93235.1"/>
    <property type="molecule type" value="Genomic_DNA"/>
</dbReference>
<evidence type="ECO:0000313" key="1">
    <source>
        <dbReference type="EMBL" id="KOF93235.1"/>
    </source>
</evidence>
<name>A0A0L8HWQ2_OCTBM</name>
<proteinExistence type="predicted"/>